<dbReference type="InParanoid" id="A0A804JQ98"/>
<proteinExistence type="predicted"/>
<dbReference type="Gramene" id="Ma06_t38630.1">
    <property type="protein sequence ID" value="Ma06_p38630.1"/>
    <property type="gene ID" value="Ma06_g38630"/>
</dbReference>
<dbReference type="EnsemblPlants" id="Ma06_t38630.1">
    <property type="protein sequence ID" value="Ma06_p38630.1"/>
    <property type="gene ID" value="Ma06_g38630"/>
</dbReference>
<keyword evidence="3" id="KW-1185">Reference proteome</keyword>
<organism evidence="2 3">
    <name type="scientific">Musa acuminata subsp. malaccensis</name>
    <name type="common">Wild banana</name>
    <name type="synonym">Musa malaccensis</name>
    <dbReference type="NCBI Taxonomy" id="214687"/>
    <lineage>
        <taxon>Eukaryota</taxon>
        <taxon>Viridiplantae</taxon>
        <taxon>Streptophyta</taxon>
        <taxon>Embryophyta</taxon>
        <taxon>Tracheophyta</taxon>
        <taxon>Spermatophyta</taxon>
        <taxon>Magnoliopsida</taxon>
        <taxon>Liliopsida</taxon>
        <taxon>Zingiberales</taxon>
        <taxon>Musaceae</taxon>
        <taxon>Musa</taxon>
    </lineage>
</organism>
<evidence type="ECO:0000313" key="3">
    <source>
        <dbReference type="Proteomes" id="UP000012960"/>
    </source>
</evidence>
<dbReference type="Proteomes" id="UP000012960">
    <property type="component" value="Unplaced"/>
</dbReference>
<dbReference type="AlphaFoldDB" id="A0A804JQ98"/>
<reference evidence="2" key="1">
    <citation type="submission" date="2021-05" db="UniProtKB">
        <authorList>
            <consortium name="EnsemblPlants"/>
        </authorList>
    </citation>
    <scope>IDENTIFICATION</scope>
    <source>
        <strain evidence="2">subsp. malaccensis</strain>
    </source>
</reference>
<protein>
    <submittedName>
        <fullName evidence="2">Uncharacterized protein</fullName>
    </submittedName>
</protein>
<accession>A0A804JQ98</accession>
<evidence type="ECO:0000256" key="1">
    <source>
        <dbReference type="SAM" id="MobiDB-lite"/>
    </source>
</evidence>
<sequence length="80" mass="9512">MGMNRNYSTISNLEPWFFLEFVLPFDAYKIKPWIIPIELLLSNIYFENNISQNQNKNNISKNKNKNNISQNQNEKNTSKN</sequence>
<evidence type="ECO:0000313" key="2">
    <source>
        <dbReference type="EnsemblPlants" id="Ma06_p38630.1"/>
    </source>
</evidence>
<feature type="region of interest" description="Disordered" evidence="1">
    <location>
        <begin position="54"/>
        <end position="80"/>
    </location>
</feature>
<name>A0A804JQ98_MUSAM</name>